<dbReference type="GO" id="GO:0016853">
    <property type="term" value="F:isomerase activity"/>
    <property type="evidence" value="ECO:0007669"/>
    <property type="project" value="UniProtKB-KW"/>
</dbReference>
<protein>
    <submittedName>
        <fullName evidence="2">Ketosteroid isomerase</fullName>
    </submittedName>
</protein>
<evidence type="ECO:0000313" key="3">
    <source>
        <dbReference type="Proteomes" id="UP000054363"/>
    </source>
</evidence>
<evidence type="ECO:0000313" key="2">
    <source>
        <dbReference type="EMBL" id="KFZ31982.1"/>
    </source>
</evidence>
<accession>A0A094IY06</accession>
<dbReference type="InterPro" id="IPR037401">
    <property type="entry name" value="SnoaL-like"/>
</dbReference>
<comment type="caution">
    <text evidence="2">The sequence shown here is derived from an EMBL/GenBank/DDBJ whole genome shotgun (WGS) entry which is preliminary data.</text>
</comment>
<feature type="domain" description="SnoaL-like" evidence="1">
    <location>
        <begin position="6"/>
        <end position="107"/>
    </location>
</feature>
<keyword evidence="2" id="KW-0413">Isomerase</keyword>
<organism evidence="2 3">
    <name type="scientific">Pseudidiomarina salinarum</name>
    <dbReference type="NCBI Taxonomy" id="435908"/>
    <lineage>
        <taxon>Bacteria</taxon>
        <taxon>Pseudomonadati</taxon>
        <taxon>Pseudomonadota</taxon>
        <taxon>Gammaproteobacteria</taxon>
        <taxon>Alteromonadales</taxon>
        <taxon>Idiomarinaceae</taxon>
        <taxon>Pseudidiomarina</taxon>
    </lineage>
</organism>
<keyword evidence="3" id="KW-1185">Reference proteome</keyword>
<name>A0A094IY06_9GAMM</name>
<dbReference type="AlphaFoldDB" id="A0A094IY06"/>
<reference evidence="2 3" key="1">
    <citation type="submission" date="2014-06" db="EMBL/GenBank/DDBJ databases">
        <title>The draft genome sequence of Idiomarina salinarum ISL-52.</title>
        <authorList>
            <person name="Du J."/>
            <person name="Shao Z."/>
        </authorList>
    </citation>
    <scope>NUCLEOTIDE SEQUENCE [LARGE SCALE GENOMIC DNA]</scope>
    <source>
        <strain evidence="2 3">ISL-52</strain>
    </source>
</reference>
<dbReference type="SUPFAM" id="SSF54427">
    <property type="entry name" value="NTF2-like"/>
    <property type="match status" value="1"/>
</dbReference>
<dbReference type="Gene3D" id="3.10.450.50">
    <property type="match status" value="1"/>
</dbReference>
<dbReference type="InterPro" id="IPR032710">
    <property type="entry name" value="NTF2-like_dom_sf"/>
</dbReference>
<dbReference type="EMBL" id="JPER01000001">
    <property type="protein sequence ID" value="KFZ31982.1"/>
    <property type="molecule type" value="Genomic_DNA"/>
</dbReference>
<dbReference type="Pfam" id="PF12680">
    <property type="entry name" value="SnoaL_2"/>
    <property type="match status" value="1"/>
</dbReference>
<proteinExistence type="predicted"/>
<dbReference type="Proteomes" id="UP000054363">
    <property type="component" value="Unassembled WGS sequence"/>
</dbReference>
<dbReference type="eggNOG" id="COG3631">
    <property type="taxonomic scope" value="Bacteria"/>
</dbReference>
<evidence type="ECO:0000259" key="1">
    <source>
        <dbReference type="Pfam" id="PF12680"/>
    </source>
</evidence>
<sequence length="140" mass="16749">MVERLAKFYDEFSEQDFDDLDELYDEEITFSDPVHQVYGIDDLKEYLKHSMENVEQCHFAFTEFMLNDNQLFISWQMRFVHPKVSAGREVVIPGVSHFKLRDDKICEQEDFYDLGVMLYEQIPVLGYFVKKVKQRMVPES</sequence>
<dbReference type="STRING" id="435908.IDSA_04710"/>
<gene>
    <name evidence="2" type="ORF">IDSA_04710</name>
</gene>